<dbReference type="Pfam" id="PF06097">
    <property type="entry name" value="DUF945"/>
    <property type="match status" value="1"/>
</dbReference>
<dbReference type="RefSeq" id="WP_087512396.1">
    <property type="nucleotide sequence ID" value="NZ_CP032134.1"/>
</dbReference>
<reference evidence="2" key="1">
    <citation type="submission" date="2018-09" db="EMBL/GenBank/DDBJ databases">
        <title>The complete genome of Acinetobacter sp. strain WCHAc010005.</title>
        <authorList>
            <person name="Hu Y."/>
            <person name="Long H."/>
            <person name="Feng Y."/>
            <person name="Zong Z."/>
        </authorList>
    </citation>
    <scope>NUCLEOTIDE SEQUENCE [LARGE SCALE GENOMIC DNA]</scope>
    <source>
        <strain evidence="2">WCHAc010005</strain>
    </source>
</reference>
<dbReference type="Proteomes" id="UP000263753">
    <property type="component" value="Chromosome"/>
</dbReference>
<accession>A0A3B7LZN0</accession>
<proteinExistence type="predicted"/>
<dbReference type="KEGG" id="achi:CDG60_10915"/>
<organism evidence="1 2">
    <name type="scientific">Acinetobacter chinensis</name>
    <dbReference type="NCBI Taxonomy" id="2004650"/>
    <lineage>
        <taxon>Bacteria</taxon>
        <taxon>Pseudomonadati</taxon>
        <taxon>Pseudomonadota</taxon>
        <taxon>Gammaproteobacteria</taxon>
        <taxon>Moraxellales</taxon>
        <taxon>Moraxellaceae</taxon>
        <taxon>Acinetobacter</taxon>
    </lineage>
</organism>
<name>A0A3B7LZN0_9GAMM</name>
<protein>
    <submittedName>
        <fullName evidence="1">DUF945 family protein</fullName>
    </submittedName>
</protein>
<sequence length="429" mass="47198">MSKIKWGIGGIVFLGAVAVGGNIYADKVLQAFYEQKPDVSADANIKMQYSDFQMGLMTGSASWTMTFIPDPCIPAEFVILKGKDQIRRTLTGYAVNSDSKVHQGKPEAIKYLKGGVKADTTINWLGQSRTHFKLPAITENVNGMSVRMDALNAEIRTQSYPGQDTRLSAVKLSIPVINMTEKDTHLLAQDIMLETSQGLNKGTLKDGYSILSISSMSRNEGAGKSAGSIKNMHLESTTKVHEQTVDIATQFNIGKMTMPAAGSFDEFSMNMNLKDLKLKKVQSFFDTLENFNQTCTSSDAETQVLLDSLLAVIGDGFNFESKDNMIKASGGEAKASLTGKLMPGHHGSITGFVQMVPSLLDFSADIQFDKALLKAMMNNYLQNAGRSMSDQEVENMIQAMQQQGQVQRDGNNMIMRLDYKYGQQSYRKE</sequence>
<dbReference type="AlphaFoldDB" id="A0A3B7LZN0"/>
<gene>
    <name evidence="1" type="ORF">CDG60_10915</name>
</gene>
<evidence type="ECO:0000313" key="2">
    <source>
        <dbReference type="Proteomes" id="UP000263753"/>
    </source>
</evidence>
<dbReference type="EMBL" id="CP032134">
    <property type="protein sequence ID" value="AXY57027.1"/>
    <property type="molecule type" value="Genomic_DNA"/>
</dbReference>
<evidence type="ECO:0000313" key="1">
    <source>
        <dbReference type="EMBL" id="AXY57027.1"/>
    </source>
</evidence>
<dbReference type="InterPro" id="IPR010352">
    <property type="entry name" value="DUF945"/>
</dbReference>